<dbReference type="Pfam" id="PF24030">
    <property type="entry name" value="DUF7341"/>
    <property type="match status" value="1"/>
</dbReference>
<dbReference type="AlphaFoldDB" id="A0A5C5RTZ2"/>
<proteinExistence type="predicted"/>
<dbReference type="RefSeq" id="WP_146489269.1">
    <property type="nucleotide sequence ID" value="NZ_VIGX01000026.1"/>
</dbReference>
<gene>
    <name evidence="3" type="ORF">FK530_23025</name>
</gene>
<protein>
    <recommendedName>
        <fullName evidence="2">DUF7341 domain-containing protein</fullName>
    </recommendedName>
</protein>
<evidence type="ECO:0000313" key="3">
    <source>
        <dbReference type="EMBL" id="TWS25595.1"/>
    </source>
</evidence>
<dbReference type="Proteomes" id="UP000319375">
    <property type="component" value="Unassembled WGS sequence"/>
</dbReference>
<feature type="domain" description="DUF7341" evidence="2">
    <location>
        <begin position="7"/>
        <end position="133"/>
    </location>
</feature>
<evidence type="ECO:0000259" key="2">
    <source>
        <dbReference type="Pfam" id="PF24030"/>
    </source>
</evidence>
<dbReference type="OrthoDB" id="3700898at2"/>
<accession>A0A5C5RTZ2</accession>
<organism evidence="3 4">
    <name type="scientific">Tsukamurella conjunctivitidis</name>
    <dbReference type="NCBI Taxonomy" id="2592068"/>
    <lineage>
        <taxon>Bacteria</taxon>
        <taxon>Bacillati</taxon>
        <taxon>Actinomycetota</taxon>
        <taxon>Actinomycetes</taxon>
        <taxon>Mycobacteriales</taxon>
        <taxon>Tsukamurellaceae</taxon>
        <taxon>Tsukamurella</taxon>
    </lineage>
</organism>
<comment type="caution">
    <text evidence="3">The sequence shown here is derived from an EMBL/GenBank/DDBJ whole genome shotgun (WGS) entry which is preliminary data.</text>
</comment>
<sequence length="211" mass="23912">MTDEHTLPDARRQLDDAHHHLCAAQTHHDQHGTYTSPSLLTQLQQALQNADRPRNPGGRPGFESHPTAWLSGIDKMQEIERKVKEWAAVIGHDGRDNIHTLLDKVNSFKWAPAQIETVHEAARAINRWADWIHSALTGDTVGLYDKPCPNCNQGPWTYRHIAGENVKVTILVAHRQEDVWTRVECIDCHHQWVGITQIINLGRIFETEAAA</sequence>
<evidence type="ECO:0000256" key="1">
    <source>
        <dbReference type="SAM" id="MobiDB-lite"/>
    </source>
</evidence>
<keyword evidence="4" id="KW-1185">Reference proteome</keyword>
<reference evidence="3 4" key="1">
    <citation type="submission" date="2019-06" db="EMBL/GenBank/DDBJ databases">
        <title>Tsukamurella conjunctivitidis sp. nov., Tsukamurella assacharolytica sp. nov. and Tsukamurella sputae sp. nov. isolated from patients with conjunctivitis, bacteraemia (lymphoma) and respiratory infection (sputum) in Hong Kong.</title>
        <authorList>
            <person name="Teng J.L.L."/>
            <person name="Lee H.H."/>
            <person name="Fong J.Y.H."/>
            <person name="Fok K.M.N."/>
            <person name="Lau S.K.P."/>
            <person name="Woo P.C.Y."/>
        </authorList>
    </citation>
    <scope>NUCLEOTIDE SEQUENCE [LARGE SCALE GENOMIC DNA]</scope>
    <source>
        <strain evidence="3 4">HKU72</strain>
    </source>
</reference>
<name>A0A5C5RTZ2_9ACTN</name>
<dbReference type="InterPro" id="IPR055765">
    <property type="entry name" value="DUF7341"/>
</dbReference>
<feature type="region of interest" description="Disordered" evidence="1">
    <location>
        <begin position="46"/>
        <end position="67"/>
    </location>
</feature>
<evidence type="ECO:0000313" key="4">
    <source>
        <dbReference type="Proteomes" id="UP000319375"/>
    </source>
</evidence>
<dbReference type="EMBL" id="VIGX01000026">
    <property type="protein sequence ID" value="TWS25595.1"/>
    <property type="molecule type" value="Genomic_DNA"/>
</dbReference>